<dbReference type="InterPro" id="IPR002698">
    <property type="entry name" value="FTHF_cligase"/>
</dbReference>
<organism evidence="5 6">
    <name type="scientific">Psychrosphaera algicola</name>
    <dbReference type="NCBI Taxonomy" id="3023714"/>
    <lineage>
        <taxon>Bacteria</taxon>
        <taxon>Pseudomonadati</taxon>
        <taxon>Pseudomonadota</taxon>
        <taxon>Gammaproteobacteria</taxon>
        <taxon>Alteromonadales</taxon>
        <taxon>Pseudoalteromonadaceae</taxon>
        <taxon>Psychrosphaera</taxon>
    </lineage>
</organism>
<dbReference type="Gene3D" id="3.40.50.10420">
    <property type="entry name" value="NagB/RpiA/CoA transferase-like"/>
    <property type="match status" value="1"/>
</dbReference>
<dbReference type="PANTHER" id="PTHR23407:SF1">
    <property type="entry name" value="5-FORMYLTETRAHYDROFOLATE CYCLO-LIGASE"/>
    <property type="match status" value="1"/>
</dbReference>
<evidence type="ECO:0000256" key="1">
    <source>
        <dbReference type="ARBA" id="ARBA00010638"/>
    </source>
</evidence>
<evidence type="ECO:0000313" key="5">
    <source>
        <dbReference type="EMBL" id="MDC2890920.1"/>
    </source>
</evidence>
<dbReference type="GO" id="GO:0030272">
    <property type="term" value="F:5-formyltetrahydrofolate cyclo-ligase activity"/>
    <property type="evidence" value="ECO:0007669"/>
    <property type="project" value="UniProtKB-EC"/>
</dbReference>
<evidence type="ECO:0000256" key="3">
    <source>
        <dbReference type="ARBA" id="ARBA00022840"/>
    </source>
</evidence>
<keyword evidence="4" id="KW-0460">Magnesium</keyword>
<comment type="caution">
    <text evidence="5">The sequence shown here is derived from an EMBL/GenBank/DDBJ whole genome shotgun (WGS) entry which is preliminary data.</text>
</comment>
<reference evidence="5 6" key="1">
    <citation type="submission" date="2023-01" db="EMBL/GenBank/DDBJ databases">
        <title>Psychrosphaera sp. nov., isolated from marine algae.</title>
        <authorList>
            <person name="Bayburt H."/>
            <person name="Choi B.J."/>
            <person name="Kim J.M."/>
            <person name="Choi D.G."/>
            <person name="Jeon C.O."/>
        </authorList>
    </citation>
    <scope>NUCLEOTIDE SEQUENCE [LARGE SCALE GENOMIC DNA]</scope>
    <source>
        <strain evidence="5 6">G1-22</strain>
    </source>
</reference>
<keyword evidence="3 4" id="KW-0067">ATP-binding</keyword>
<keyword evidence="2 4" id="KW-0547">Nucleotide-binding</keyword>
<comment type="cofactor">
    <cofactor evidence="4">
        <name>Mg(2+)</name>
        <dbReference type="ChEBI" id="CHEBI:18420"/>
    </cofactor>
</comment>
<evidence type="ECO:0000256" key="4">
    <source>
        <dbReference type="RuleBase" id="RU361279"/>
    </source>
</evidence>
<dbReference type="InterPro" id="IPR037171">
    <property type="entry name" value="NagB/RpiA_transferase-like"/>
</dbReference>
<name>A0ABT5FIA8_9GAMM</name>
<accession>A0ABT5FIA8</accession>
<comment type="catalytic activity">
    <reaction evidence="4">
        <text>(6S)-5-formyl-5,6,7,8-tetrahydrofolate + ATP = (6R)-5,10-methenyltetrahydrofolate + ADP + phosphate</text>
        <dbReference type="Rhea" id="RHEA:10488"/>
        <dbReference type="ChEBI" id="CHEBI:30616"/>
        <dbReference type="ChEBI" id="CHEBI:43474"/>
        <dbReference type="ChEBI" id="CHEBI:57455"/>
        <dbReference type="ChEBI" id="CHEBI:57457"/>
        <dbReference type="ChEBI" id="CHEBI:456216"/>
        <dbReference type="EC" id="6.3.3.2"/>
    </reaction>
</comment>
<dbReference type="SUPFAM" id="SSF100950">
    <property type="entry name" value="NagB/RpiA/CoA transferase-like"/>
    <property type="match status" value="1"/>
</dbReference>
<keyword evidence="5" id="KW-0436">Ligase</keyword>
<gene>
    <name evidence="5" type="ORF">PN838_22010</name>
</gene>
<dbReference type="Pfam" id="PF01812">
    <property type="entry name" value="5-FTHF_cyc-lig"/>
    <property type="match status" value="1"/>
</dbReference>
<evidence type="ECO:0000256" key="2">
    <source>
        <dbReference type="ARBA" id="ARBA00022741"/>
    </source>
</evidence>
<dbReference type="PIRSF" id="PIRSF006806">
    <property type="entry name" value="FTHF_cligase"/>
    <property type="match status" value="1"/>
</dbReference>
<dbReference type="EMBL" id="JAQOMS010000002">
    <property type="protein sequence ID" value="MDC2890920.1"/>
    <property type="molecule type" value="Genomic_DNA"/>
</dbReference>
<proteinExistence type="inferred from homology"/>
<comment type="similarity">
    <text evidence="1 4">Belongs to the 5-formyltetrahydrofolate cyclo-ligase family.</text>
</comment>
<sequence>MTDTKSIRTTLRARFRALRQSLSPNAQQLASEALALACNSLSKNTQVVALYLPNDGEIDPTLAIKHLWQHNKHVLLPVIDPNNKGHLIFQRYEQDTKLPLNQYGIPEPKYDPAEIVDITTIDIIFMPLVGFDSQGNRLGMGGGYYDRTLSAVAPHKPVLIGLAHDCQQVDRLPVEVWDIPLHIILTPSQKLITKHGEKLFELPL</sequence>
<evidence type="ECO:0000313" key="6">
    <source>
        <dbReference type="Proteomes" id="UP001528411"/>
    </source>
</evidence>
<dbReference type="InterPro" id="IPR024185">
    <property type="entry name" value="FTHF_cligase-like_sf"/>
</dbReference>
<keyword evidence="6" id="KW-1185">Reference proteome</keyword>
<dbReference type="NCBIfam" id="TIGR02727">
    <property type="entry name" value="MTHFS_bact"/>
    <property type="match status" value="1"/>
</dbReference>
<dbReference type="Proteomes" id="UP001528411">
    <property type="component" value="Unassembled WGS sequence"/>
</dbReference>
<dbReference type="EC" id="6.3.3.2" evidence="4"/>
<dbReference type="PANTHER" id="PTHR23407">
    <property type="entry name" value="ATPASE INHIBITOR/5-FORMYLTETRAHYDROFOLATE CYCLO-LIGASE"/>
    <property type="match status" value="1"/>
</dbReference>
<keyword evidence="4" id="KW-0479">Metal-binding</keyword>
<protein>
    <recommendedName>
        <fullName evidence="4">5-formyltetrahydrofolate cyclo-ligase</fullName>
        <ecNumber evidence="4">6.3.3.2</ecNumber>
    </recommendedName>
</protein>
<dbReference type="RefSeq" id="WP_272181981.1">
    <property type="nucleotide sequence ID" value="NZ_JAQOMS010000002.1"/>
</dbReference>